<feature type="chain" id="PRO_5042910506" description="Secreted protein" evidence="1">
    <location>
        <begin position="31"/>
        <end position="176"/>
    </location>
</feature>
<proteinExistence type="predicted"/>
<dbReference type="Proteomes" id="UP000591626">
    <property type="component" value="Unassembled WGS sequence"/>
</dbReference>
<dbReference type="EMBL" id="JAAUVV010000012">
    <property type="protein sequence ID" value="NJJ04094.1"/>
    <property type="molecule type" value="Genomic_DNA"/>
</dbReference>
<sequence>MPQTQKKLLSGFTAAVIALTATTAIGTANADTPAADESVQSAIEKTKIEQNADLSSTEEVTFEPSISNYSADGLTAAPGASGAYVGINVNGSGLHVDTVYVNYFSGAELENSTVEDMELAWYEGGQRRTETTGPDSGWVRATRKWDFNRSIDAGPMCGRVKVEGKWSNYACVEIKP</sequence>
<feature type="signal peptide" evidence="1">
    <location>
        <begin position="1"/>
        <end position="30"/>
    </location>
</feature>
<accession>A0AAP6XKL8</accession>
<name>A0AAP6XKL8_9CORY</name>
<dbReference type="AlphaFoldDB" id="A0AAP6XKL8"/>
<organism evidence="2 3">
    <name type="scientific">Corynebacterium coyleae</name>
    <dbReference type="NCBI Taxonomy" id="53374"/>
    <lineage>
        <taxon>Bacteria</taxon>
        <taxon>Bacillati</taxon>
        <taxon>Actinomycetota</taxon>
        <taxon>Actinomycetes</taxon>
        <taxon>Mycobacteriales</taxon>
        <taxon>Corynebacteriaceae</taxon>
        <taxon>Corynebacterium</taxon>
    </lineage>
</organism>
<keyword evidence="1" id="KW-0732">Signal</keyword>
<dbReference type="RefSeq" id="WP_070613788.1">
    <property type="nucleotide sequence ID" value="NZ_JAAUVV010000012.1"/>
</dbReference>
<reference evidence="2 3" key="1">
    <citation type="submission" date="2020-03" db="EMBL/GenBank/DDBJ databases">
        <title>Draft genome sequences of bacterial isolates from the female urobiome.</title>
        <authorList>
            <person name="Miller-Ensminger T."/>
            <person name="Wolfe A.J."/>
            <person name="Putonti C."/>
        </authorList>
    </citation>
    <scope>NUCLEOTIDE SEQUENCE [LARGE SCALE GENOMIC DNA]</scope>
    <source>
        <strain evidence="2 3">UMB8490</strain>
    </source>
</reference>
<evidence type="ECO:0008006" key="4">
    <source>
        <dbReference type="Google" id="ProtNLM"/>
    </source>
</evidence>
<protein>
    <recommendedName>
        <fullName evidence="4">Secreted protein</fullName>
    </recommendedName>
</protein>
<gene>
    <name evidence="2" type="ORF">HC138_07010</name>
</gene>
<comment type="caution">
    <text evidence="2">The sequence shown here is derived from an EMBL/GenBank/DDBJ whole genome shotgun (WGS) entry which is preliminary data.</text>
</comment>
<evidence type="ECO:0000313" key="3">
    <source>
        <dbReference type="Proteomes" id="UP000591626"/>
    </source>
</evidence>
<evidence type="ECO:0000313" key="2">
    <source>
        <dbReference type="EMBL" id="NJJ04094.1"/>
    </source>
</evidence>
<evidence type="ECO:0000256" key="1">
    <source>
        <dbReference type="SAM" id="SignalP"/>
    </source>
</evidence>